<keyword evidence="1 4" id="KW-0808">Transferase</keyword>
<evidence type="ECO:0000256" key="1">
    <source>
        <dbReference type="ARBA" id="ARBA00022679"/>
    </source>
</evidence>
<evidence type="ECO:0000259" key="3">
    <source>
        <dbReference type="PROSITE" id="PS51186"/>
    </source>
</evidence>
<dbReference type="InterPro" id="IPR016181">
    <property type="entry name" value="Acyl_CoA_acyltransferase"/>
</dbReference>
<proteinExistence type="predicted"/>
<dbReference type="SUPFAM" id="SSF55729">
    <property type="entry name" value="Acyl-CoA N-acyltransferases (Nat)"/>
    <property type="match status" value="1"/>
</dbReference>
<sequence length="277" mass="29645">MRAHLHEDLAEYWALAGPLYSADPVLYTFELHLAARLRQPDSDPAAALITFTDLDHLVGAALGTSQGLVCNAIPTAGITAAVNLLADNAIPLPSVRGSRAVTLAVADAWLSRTGVTVCGTTDERLYRLVDLIKPRVAGEPLLVAAEEIESLVPWSVEYSRETFGVDKPADEARHWLIGSYRLGDVYLCWERGGAPVAMAGVRAPIEGVSRVGPVYTPPPQRGHGYGSAVTAAACEWARQAGAREIVLTTDLANPTSNSIYRKLGFRAVTDSVIVEFA</sequence>
<dbReference type="InterPro" id="IPR050832">
    <property type="entry name" value="Bact_Acetyltransf"/>
</dbReference>
<dbReference type="RefSeq" id="WP_057969841.1">
    <property type="nucleotide sequence ID" value="NZ_MLII01000034.1"/>
</dbReference>
<evidence type="ECO:0000313" key="4">
    <source>
        <dbReference type="EMBL" id="OHU60738.1"/>
    </source>
</evidence>
<dbReference type="PROSITE" id="PS51186">
    <property type="entry name" value="GNAT"/>
    <property type="match status" value="1"/>
</dbReference>
<dbReference type="AlphaFoldDB" id="A0A1S1LUV4"/>
<evidence type="ECO:0000313" key="5">
    <source>
        <dbReference type="Proteomes" id="UP000180043"/>
    </source>
</evidence>
<feature type="domain" description="N-acetyltransferase" evidence="3">
    <location>
        <begin position="139"/>
        <end position="277"/>
    </location>
</feature>
<dbReference type="GO" id="GO:0016747">
    <property type="term" value="F:acyltransferase activity, transferring groups other than amino-acyl groups"/>
    <property type="evidence" value="ECO:0007669"/>
    <property type="project" value="InterPro"/>
</dbReference>
<dbReference type="Proteomes" id="UP000180043">
    <property type="component" value="Unassembled WGS sequence"/>
</dbReference>
<name>A0A1S1LUV4_MYCCH</name>
<dbReference type="InterPro" id="IPR000182">
    <property type="entry name" value="GNAT_dom"/>
</dbReference>
<keyword evidence="2" id="KW-0012">Acyltransferase</keyword>
<dbReference type="EMBL" id="MLIQ01000006">
    <property type="protein sequence ID" value="OHU60738.1"/>
    <property type="molecule type" value="Genomic_DNA"/>
</dbReference>
<comment type="caution">
    <text evidence="4">The sequence shown here is derived from an EMBL/GenBank/DDBJ whole genome shotgun (WGS) entry which is preliminary data.</text>
</comment>
<protein>
    <submittedName>
        <fullName evidence="4">GNAT family N-acetyltransferase</fullName>
    </submittedName>
</protein>
<reference evidence="4 5" key="1">
    <citation type="submission" date="2016-10" db="EMBL/GenBank/DDBJ databases">
        <title>Evaluation of Human, Veterinary and Environmental Mycobacterium chelonae Isolates by Core Genome Phylogenomic Analysis, Targeted Gene Comparison, and Anti-microbial Susceptibility Patterns: A Tale of Mistaken Identities.</title>
        <authorList>
            <person name="Fogelson S.B."/>
            <person name="Camus A.C."/>
            <person name="Lorenz W."/>
            <person name="Vasireddy R."/>
            <person name="Vasireddy S."/>
            <person name="Smith T."/>
            <person name="Brown-Elliott B.A."/>
            <person name="Wallace R.J.Jr."/>
            <person name="Hasan N.A."/>
            <person name="Reischl U."/>
            <person name="Sanchez S."/>
        </authorList>
    </citation>
    <scope>NUCLEOTIDE SEQUENCE [LARGE SCALE GENOMIC DNA]</scope>
    <source>
        <strain evidence="4 5">15515</strain>
    </source>
</reference>
<gene>
    <name evidence="4" type="ORF">BKG82_01160</name>
</gene>
<evidence type="ECO:0000256" key="2">
    <source>
        <dbReference type="ARBA" id="ARBA00023315"/>
    </source>
</evidence>
<accession>A0A1S1LUV4</accession>
<dbReference type="Gene3D" id="3.40.630.30">
    <property type="match status" value="1"/>
</dbReference>
<dbReference type="CDD" id="cd04301">
    <property type="entry name" value="NAT_SF"/>
    <property type="match status" value="1"/>
</dbReference>
<dbReference type="Pfam" id="PF00583">
    <property type="entry name" value="Acetyltransf_1"/>
    <property type="match status" value="1"/>
</dbReference>
<dbReference type="PANTHER" id="PTHR43877">
    <property type="entry name" value="AMINOALKYLPHOSPHONATE N-ACETYLTRANSFERASE-RELATED-RELATED"/>
    <property type="match status" value="1"/>
</dbReference>
<organism evidence="4 5">
    <name type="scientific">Mycobacteroides chelonae</name>
    <name type="common">Mycobacterium chelonae</name>
    <dbReference type="NCBI Taxonomy" id="1774"/>
    <lineage>
        <taxon>Bacteria</taxon>
        <taxon>Bacillati</taxon>
        <taxon>Actinomycetota</taxon>
        <taxon>Actinomycetes</taxon>
        <taxon>Mycobacteriales</taxon>
        <taxon>Mycobacteriaceae</taxon>
        <taxon>Mycobacteroides</taxon>
    </lineage>
</organism>